<gene>
    <name evidence="1" type="ORF">CARN2_3350</name>
</gene>
<organism evidence="1">
    <name type="scientific">mine drainage metagenome</name>
    <dbReference type="NCBI Taxonomy" id="410659"/>
    <lineage>
        <taxon>unclassified sequences</taxon>
        <taxon>metagenomes</taxon>
        <taxon>ecological metagenomes</taxon>
    </lineage>
</organism>
<dbReference type="AlphaFoldDB" id="E6PSG7"/>
<evidence type="ECO:0000313" key="1">
    <source>
        <dbReference type="EMBL" id="CBH97874.1"/>
    </source>
</evidence>
<comment type="caution">
    <text evidence="1">The sequence shown here is derived from an EMBL/GenBank/DDBJ whole genome shotgun (WGS) entry which is preliminary data.</text>
</comment>
<sequence>MTITATATATDPKAAAELSDFYGEPVHVYTREQAIADGVLIDVSTVAREAGIVWPVAMTSAAWSDCVAWTEQTEARKGYTGQSEGGRLWDVCWMLSLAVRGALRRGLDASKQPLFYSLLRTPTAGRGVMPRKVQLKFIVGPDDEGRPCVTVMLPSED</sequence>
<reference evidence="1" key="1">
    <citation type="submission" date="2009-10" db="EMBL/GenBank/DDBJ databases">
        <title>Diversity of trophic interactions inside an arsenic-rich microbial ecosystem.</title>
        <authorList>
            <person name="Bertin P.N."/>
            <person name="Heinrich-Salmeron A."/>
            <person name="Pelletier E."/>
            <person name="Goulhen-Chollet F."/>
            <person name="Arsene-Ploetze F."/>
            <person name="Gallien S."/>
            <person name="Calteau A."/>
            <person name="Vallenet D."/>
            <person name="Casiot C."/>
            <person name="Chane-Woon-Ming B."/>
            <person name="Giloteaux L."/>
            <person name="Barakat M."/>
            <person name="Bonnefoy V."/>
            <person name="Bruneel O."/>
            <person name="Chandler M."/>
            <person name="Cleiss J."/>
            <person name="Duran R."/>
            <person name="Elbaz-Poulichet F."/>
            <person name="Fonknechten N."/>
            <person name="Lauga B."/>
            <person name="Mornico D."/>
            <person name="Ortet P."/>
            <person name="Schaeffer C."/>
            <person name="Siguier P."/>
            <person name="Alexander Thil Smith A."/>
            <person name="Van Dorsselaer A."/>
            <person name="Weissenbach J."/>
            <person name="Medigue C."/>
            <person name="Le Paslier D."/>
        </authorList>
    </citation>
    <scope>NUCLEOTIDE SEQUENCE</scope>
</reference>
<protein>
    <submittedName>
        <fullName evidence="1">Uncharacterized protein</fullName>
    </submittedName>
</protein>
<dbReference type="InterPro" id="IPR046480">
    <property type="entry name" value="DUF6573"/>
</dbReference>
<accession>E6PSG7</accession>
<dbReference type="EMBL" id="CABM01000048">
    <property type="protein sequence ID" value="CBH97874.1"/>
    <property type="molecule type" value="Genomic_DNA"/>
</dbReference>
<dbReference type="Pfam" id="PF20213">
    <property type="entry name" value="DUF6573"/>
    <property type="match status" value="1"/>
</dbReference>
<name>E6PSG7_9ZZZZ</name>
<proteinExistence type="predicted"/>